<dbReference type="AlphaFoldDB" id="M8CH53"/>
<dbReference type="EnsemblPlants" id="EMT22551">
    <property type="protein sequence ID" value="EMT22551"/>
    <property type="gene ID" value="F775_08281"/>
</dbReference>
<protein>
    <submittedName>
        <fullName evidence="1">Uncharacterized protein</fullName>
    </submittedName>
</protein>
<accession>M8CH53</accession>
<reference evidence="1" key="1">
    <citation type="submission" date="2015-06" db="UniProtKB">
        <authorList>
            <consortium name="EnsemblPlants"/>
        </authorList>
    </citation>
    <scope>IDENTIFICATION</scope>
</reference>
<proteinExistence type="predicted"/>
<evidence type="ECO:0000313" key="1">
    <source>
        <dbReference type="EnsemblPlants" id="EMT22551"/>
    </source>
</evidence>
<sequence>MEFESGRCSALTSADLSWASHFPLVLNSTGGNFTRKFLLLRDIGLARAEKDITQAYIEVMYEADLVDTAV</sequence>
<organism evidence="1">
    <name type="scientific">Aegilops tauschii</name>
    <name type="common">Tausch's goatgrass</name>
    <name type="synonym">Aegilops squarrosa</name>
    <dbReference type="NCBI Taxonomy" id="37682"/>
    <lineage>
        <taxon>Eukaryota</taxon>
        <taxon>Viridiplantae</taxon>
        <taxon>Streptophyta</taxon>
        <taxon>Embryophyta</taxon>
        <taxon>Tracheophyta</taxon>
        <taxon>Spermatophyta</taxon>
        <taxon>Magnoliopsida</taxon>
        <taxon>Liliopsida</taxon>
        <taxon>Poales</taxon>
        <taxon>Poaceae</taxon>
        <taxon>BOP clade</taxon>
        <taxon>Pooideae</taxon>
        <taxon>Triticodae</taxon>
        <taxon>Triticeae</taxon>
        <taxon>Triticinae</taxon>
        <taxon>Aegilops</taxon>
    </lineage>
</organism>
<name>M8CH53_AEGTA</name>